<dbReference type="EMBL" id="MEXH01000021">
    <property type="protein sequence ID" value="OGC92164.1"/>
    <property type="molecule type" value="Genomic_DNA"/>
</dbReference>
<evidence type="ECO:0008006" key="3">
    <source>
        <dbReference type="Google" id="ProtNLM"/>
    </source>
</evidence>
<organism evidence="1 2">
    <name type="scientific">Candidatus Amesbacteria bacterium RIFCSPHIGHO2_01_FULL_48_32b</name>
    <dbReference type="NCBI Taxonomy" id="1797253"/>
    <lineage>
        <taxon>Bacteria</taxon>
        <taxon>Candidatus Amesiibacteriota</taxon>
    </lineage>
</organism>
<dbReference type="AlphaFoldDB" id="A0A1F4YE52"/>
<name>A0A1F4YE52_9BACT</name>
<protein>
    <recommendedName>
        <fullName evidence="3">DNA-deoxyinosine glycosylase</fullName>
    </recommendedName>
</protein>
<accession>A0A1F4YE52</accession>
<evidence type="ECO:0000313" key="2">
    <source>
        <dbReference type="Proteomes" id="UP000178176"/>
    </source>
</evidence>
<dbReference type="Proteomes" id="UP000178176">
    <property type="component" value="Unassembled WGS sequence"/>
</dbReference>
<proteinExistence type="predicted"/>
<dbReference type="Gene3D" id="3.40.470.10">
    <property type="entry name" value="Uracil-DNA glycosylase-like domain"/>
    <property type="match status" value="1"/>
</dbReference>
<reference evidence="1 2" key="1">
    <citation type="journal article" date="2016" name="Nat. Commun.">
        <title>Thousands of microbial genomes shed light on interconnected biogeochemical processes in an aquifer system.</title>
        <authorList>
            <person name="Anantharaman K."/>
            <person name="Brown C.T."/>
            <person name="Hug L.A."/>
            <person name="Sharon I."/>
            <person name="Castelle C.J."/>
            <person name="Probst A.J."/>
            <person name="Thomas B.C."/>
            <person name="Singh A."/>
            <person name="Wilkins M.J."/>
            <person name="Karaoz U."/>
            <person name="Brodie E.L."/>
            <person name="Williams K.H."/>
            <person name="Hubbard S.S."/>
            <person name="Banfield J.F."/>
        </authorList>
    </citation>
    <scope>NUCLEOTIDE SEQUENCE [LARGE SCALE GENOMIC DNA]</scope>
</reference>
<evidence type="ECO:0000313" key="1">
    <source>
        <dbReference type="EMBL" id="OGC92164.1"/>
    </source>
</evidence>
<gene>
    <name evidence="1" type="ORF">A2876_02660</name>
</gene>
<dbReference type="SUPFAM" id="SSF52141">
    <property type="entry name" value="Uracil-DNA glycosylase-like"/>
    <property type="match status" value="1"/>
</dbReference>
<dbReference type="InterPro" id="IPR036895">
    <property type="entry name" value="Uracil-DNA_glycosylase-like_sf"/>
</dbReference>
<comment type="caution">
    <text evidence="1">The sequence shown here is derived from an EMBL/GenBank/DDBJ whole genome shotgun (WGS) entry which is preliminary data.</text>
</comment>
<sequence>MIETHPFGVFIPPQAKYLLLGSFTGKGIYNWFYGTKRNQFWPILETVYQTKLTDKKPQQQLFTQLRLAIADIIYQCERIKGNNLDTNLTNIVYNIIPIQKIFETHNIHTVYFSSRFVEQKFRLLFKNIIEKFPAIVYVTLPSPSPRYAALSLNEKIKIYAQVLPNLYA</sequence>